<dbReference type="EMBL" id="CAEZXY010000001">
    <property type="protein sequence ID" value="CAB4691782.1"/>
    <property type="molecule type" value="Genomic_DNA"/>
</dbReference>
<dbReference type="EMBL" id="CAFBNJ010000002">
    <property type="protein sequence ID" value="CAB4939149.1"/>
    <property type="molecule type" value="Genomic_DNA"/>
</dbReference>
<dbReference type="EMBL" id="CAEUNJ010000002">
    <property type="protein sequence ID" value="CAB4370191.1"/>
    <property type="molecule type" value="Genomic_DNA"/>
</dbReference>
<evidence type="ECO:0000313" key="8">
    <source>
        <dbReference type="EMBL" id="CAB5072675.1"/>
    </source>
</evidence>
<accession>A0A6J5YP09</accession>
<evidence type="ECO:0000313" key="5">
    <source>
        <dbReference type="EMBL" id="CAB4691782.1"/>
    </source>
</evidence>
<evidence type="ECO:0000313" key="4">
    <source>
        <dbReference type="EMBL" id="CAB4612223.1"/>
    </source>
</evidence>
<evidence type="ECO:0000313" key="6">
    <source>
        <dbReference type="EMBL" id="CAB4794867.1"/>
    </source>
</evidence>
<evidence type="ECO:0000313" key="7">
    <source>
        <dbReference type="EMBL" id="CAB4939149.1"/>
    </source>
</evidence>
<sequence>MCEGGDLGQNAQMEPSGIIFAALDCDAAVIEDWNRWYDLEHTPPNVMLEGVMLSNRYVATPELHAARQTADGSPFGGGRASFITVYTLTGDPQIAFDDMSTLRERLIDTGRMAFPEDQKAVREGDCFQSVDAFVSSPTKLVPKDVPFVGHTGVVIRHRRGGDEESLARAARLVDLDFVHGVWSLTSRLREGLDMDMVFVEGDAAEAARTMRAVEPADGATEVLVDAPYDRINPMHYPWADSIRNSELPKTVAL</sequence>
<dbReference type="EMBL" id="CAEZVC010000003">
    <property type="protein sequence ID" value="CAB4612223.1"/>
    <property type="molecule type" value="Genomic_DNA"/>
</dbReference>
<protein>
    <submittedName>
        <fullName evidence="1">Unannotated protein</fullName>
    </submittedName>
</protein>
<name>A0A6J5YP09_9ZZZZ</name>
<proteinExistence type="predicted"/>
<dbReference type="AlphaFoldDB" id="A0A6J5YP09"/>
<dbReference type="EMBL" id="CAESAL010000001">
    <property type="protein sequence ID" value="CAB4329659.1"/>
    <property type="molecule type" value="Genomic_DNA"/>
</dbReference>
<evidence type="ECO:0000313" key="2">
    <source>
        <dbReference type="EMBL" id="CAB4370191.1"/>
    </source>
</evidence>
<gene>
    <name evidence="3" type="ORF">UFOPK1762_00012</name>
    <name evidence="4" type="ORF">UFOPK1906_00122</name>
    <name evidence="5" type="ORF">UFOPK2624_00018</name>
    <name evidence="6" type="ORF">UFOPK3010_00236</name>
    <name evidence="1" type="ORF">UFOPK3331_00056</name>
    <name evidence="7" type="ORF">UFOPK3785_00056</name>
    <name evidence="2" type="ORF">UFOPK4201_00060</name>
    <name evidence="8" type="ORF">UFOPK4371_00056</name>
</gene>
<evidence type="ECO:0000313" key="1">
    <source>
        <dbReference type="EMBL" id="CAB4329659.1"/>
    </source>
</evidence>
<dbReference type="EMBL" id="CAFAAM010000018">
    <property type="protein sequence ID" value="CAB4794867.1"/>
    <property type="molecule type" value="Genomic_DNA"/>
</dbReference>
<organism evidence="1">
    <name type="scientific">freshwater metagenome</name>
    <dbReference type="NCBI Taxonomy" id="449393"/>
    <lineage>
        <taxon>unclassified sequences</taxon>
        <taxon>metagenomes</taxon>
        <taxon>ecological metagenomes</taxon>
    </lineage>
</organism>
<dbReference type="EMBL" id="CAEZTY010000001">
    <property type="protein sequence ID" value="CAB4574006.1"/>
    <property type="molecule type" value="Genomic_DNA"/>
</dbReference>
<reference evidence="1" key="1">
    <citation type="submission" date="2020-05" db="EMBL/GenBank/DDBJ databases">
        <authorList>
            <person name="Chiriac C."/>
            <person name="Salcher M."/>
            <person name="Ghai R."/>
            <person name="Kavagutti S V."/>
        </authorList>
    </citation>
    <scope>NUCLEOTIDE SEQUENCE</scope>
</reference>
<evidence type="ECO:0000313" key="3">
    <source>
        <dbReference type="EMBL" id="CAB4574006.1"/>
    </source>
</evidence>
<dbReference type="EMBL" id="CAFBRD010000001">
    <property type="protein sequence ID" value="CAB5072675.1"/>
    <property type="molecule type" value="Genomic_DNA"/>
</dbReference>